<dbReference type="RefSeq" id="WP_219044358.1">
    <property type="nucleotide sequence ID" value="NZ_JAHWDQ010000004.1"/>
</dbReference>
<name>A0ABS6VUW1_9GAMM</name>
<keyword evidence="4" id="KW-1185">Reference proteome</keyword>
<comment type="caution">
    <text evidence="3">The sequence shown here is derived from an EMBL/GenBank/DDBJ whole genome shotgun (WGS) entry which is preliminary data.</text>
</comment>
<dbReference type="Proteomes" id="UP001166291">
    <property type="component" value="Unassembled WGS sequence"/>
</dbReference>
<organism evidence="3 4">
    <name type="scientific">Zhongshania aquimaris</name>
    <dbReference type="NCBI Taxonomy" id="2857107"/>
    <lineage>
        <taxon>Bacteria</taxon>
        <taxon>Pseudomonadati</taxon>
        <taxon>Pseudomonadota</taxon>
        <taxon>Gammaproteobacteria</taxon>
        <taxon>Cellvibrionales</taxon>
        <taxon>Spongiibacteraceae</taxon>
        <taxon>Zhongshania</taxon>
    </lineage>
</organism>
<accession>A0ABS6VUW1</accession>
<evidence type="ECO:0000313" key="4">
    <source>
        <dbReference type="Proteomes" id="UP001166291"/>
    </source>
</evidence>
<evidence type="ECO:0000256" key="2">
    <source>
        <dbReference type="ARBA" id="ARBA00023002"/>
    </source>
</evidence>
<dbReference type="EMBL" id="JAHWDQ010000004">
    <property type="protein sequence ID" value="MBW2942120.1"/>
    <property type="molecule type" value="Genomic_DNA"/>
</dbReference>
<sequence>MKTFIDKVAIVTGGGGSGIGHHLVMELARRGAKVAFCDIAKLDATEEQLTAMHADYYSEKVDMGDKCAINLFVDNVLAHFGHIDLLINNAGIASGDLTFGEASEQDFEKITNINYWGVIHTTQRCYQHLLSRPEAAIVNLSSSQGILALPYLVPYCTTKFAVRGFTDSLRAEHRIRGINNVTLHTVHPGAVATNITINADHHNSSTKHFHELLQKGTQPSEAANIILRGVQKNIGRIFISDGRVQDILARLMPSAYIAVVRLVMKLQGVAVR</sequence>
<dbReference type="PANTHER" id="PTHR44196">
    <property type="entry name" value="DEHYDROGENASE/REDUCTASE SDR FAMILY MEMBER 7B"/>
    <property type="match status" value="1"/>
</dbReference>
<keyword evidence="2" id="KW-0560">Oxidoreductase</keyword>
<evidence type="ECO:0000256" key="1">
    <source>
        <dbReference type="ARBA" id="ARBA00006484"/>
    </source>
</evidence>
<dbReference type="InterPro" id="IPR002347">
    <property type="entry name" value="SDR_fam"/>
</dbReference>
<evidence type="ECO:0000313" key="3">
    <source>
        <dbReference type="EMBL" id="MBW2942120.1"/>
    </source>
</evidence>
<dbReference type="PANTHER" id="PTHR44196:SF1">
    <property type="entry name" value="DEHYDROGENASE_REDUCTASE SDR FAMILY MEMBER 7B"/>
    <property type="match status" value="1"/>
</dbReference>
<protein>
    <submittedName>
        <fullName evidence="3">SDR family NAD(P)-dependent oxidoreductase</fullName>
    </submittedName>
</protein>
<dbReference type="InterPro" id="IPR020904">
    <property type="entry name" value="Sc_DH/Rdtase_CS"/>
</dbReference>
<dbReference type="PROSITE" id="PS00061">
    <property type="entry name" value="ADH_SHORT"/>
    <property type="match status" value="1"/>
</dbReference>
<gene>
    <name evidence="3" type="ORF">KXJ70_15090</name>
</gene>
<reference evidence="3" key="1">
    <citation type="submission" date="2021-07" db="EMBL/GenBank/DDBJ databases">
        <title>Zhongshania sp. CAU 1632 isolated from seawater.</title>
        <authorList>
            <person name="Kim W."/>
        </authorList>
    </citation>
    <scope>NUCLEOTIDE SEQUENCE</scope>
    <source>
        <strain evidence="3">CAU 1632</strain>
    </source>
</reference>
<dbReference type="Pfam" id="PF00106">
    <property type="entry name" value="adh_short"/>
    <property type="match status" value="1"/>
</dbReference>
<proteinExistence type="inferred from homology"/>
<comment type="similarity">
    <text evidence="1">Belongs to the short-chain dehydrogenases/reductases (SDR) family.</text>
</comment>